<comment type="catalytic activity">
    <reaction evidence="5">
        <text>L-seryl-[protein] + acetyl-CoA = O-acetyl-L-seryl-[protein] + CoA</text>
        <dbReference type="Rhea" id="RHEA:59392"/>
        <dbReference type="Rhea" id="RHEA-COMP:9863"/>
        <dbReference type="Rhea" id="RHEA-COMP:15352"/>
        <dbReference type="ChEBI" id="CHEBI:29999"/>
        <dbReference type="ChEBI" id="CHEBI:57287"/>
        <dbReference type="ChEBI" id="CHEBI:57288"/>
        <dbReference type="ChEBI" id="CHEBI:141128"/>
    </reaction>
    <physiologicalReaction direction="left-to-right" evidence="5">
        <dbReference type="Rhea" id="RHEA:59393"/>
    </physiologicalReaction>
</comment>
<evidence type="ECO:0000256" key="1">
    <source>
        <dbReference type="ARBA" id="ARBA00022679"/>
    </source>
</evidence>
<evidence type="ECO:0000313" key="7">
    <source>
        <dbReference type="Proteomes" id="UP000044071"/>
    </source>
</evidence>
<dbReference type="RefSeq" id="WP_043874250.1">
    <property type="nucleotide sequence ID" value="NZ_CCVW01000002.1"/>
</dbReference>
<dbReference type="AlphaFoldDB" id="A0A078L125"/>
<organism evidence="6 7">
    <name type="scientific">Legionella massiliensis</name>
    <dbReference type="NCBI Taxonomy" id="1034943"/>
    <lineage>
        <taxon>Bacteria</taxon>
        <taxon>Pseudomonadati</taxon>
        <taxon>Pseudomonadota</taxon>
        <taxon>Gammaproteobacteria</taxon>
        <taxon>Legionellales</taxon>
        <taxon>Legionellaceae</taxon>
        <taxon>Legionella</taxon>
    </lineage>
</organism>
<evidence type="ECO:0000256" key="4">
    <source>
        <dbReference type="ARBA" id="ARBA00048364"/>
    </source>
</evidence>
<evidence type="ECO:0000256" key="3">
    <source>
        <dbReference type="ARBA" id="ARBA00023785"/>
    </source>
</evidence>
<comment type="similarity">
    <text evidence="3">Belongs to the acetyltransferase YopJ family.</text>
</comment>
<evidence type="ECO:0000256" key="2">
    <source>
        <dbReference type="ARBA" id="ARBA00023315"/>
    </source>
</evidence>
<keyword evidence="1" id="KW-0808">Transferase</keyword>
<keyword evidence="7" id="KW-1185">Reference proteome</keyword>
<evidence type="ECO:0000256" key="5">
    <source>
        <dbReference type="ARBA" id="ARBA00048662"/>
    </source>
</evidence>
<dbReference type="eggNOG" id="ENOG5031EP9">
    <property type="taxonomic scope" value="Bacteria"/>
</dbReference>
<protein>
    <recommendedName>
        <fullName evidence="8">Dot/Icm T4SS effector</fullName>
    </recommendedName>
</protein>
<gene>
    <name evidence="6" type="ORF">BN59_02058</name>
</gene>
<comment type="catalytic activity">
    <reaction evidence="4">
        <text>L-threonyl-[protein] + acetyl-CoA = O-acetyl-L-threonyl-[protein] + CoA</text>
        <dbReference type="Rhea" id="RHEA:65340"/>
        <dbReference type="Rhea" id="RHEA-COMP:11060"/>
        <dbReference type="Rhea" id="RHEA-COMP:16780"/>
        <dbReference type="ChEBI" id="CHEBI:30013"/>
        <dbReference type="ChEBI" id="CHEBI:57287"/>
        <dbReference type="ChEBI" id="CHEBI:57288"/>
        <dbReference type="ChEBI" id="CHEBI:141025"/>
    </reaction>
    <physiologicalReaction direction="left-to-right" evidence="4">
        <dbReference type="Rhea" id="RHEA:65341"/>
    </physiologicalReaction>
</comment>
<evidence type="ECO:0000313" key="6">
    <source>
        <dbReference type="EMBL" id="CDZ77768.1"/>
    </source>
</evidence>
<sequence length="416" mass="47177">MNTEQDVLNSLQDDIWSSLAVDAVIAEKVEKRAQRGQDLQMYSLEIQPRFREERFNMENVNTFVDAIHQQAMNSSKPIRVQLVVKTSNVHWTAMDIEVSQEGVKCINIDAVADPTSLGAKEIFDKLVEKYPNSDPNKSKFYFLRDGSLPSDETKKQGIQYDGASCSRFALDILFHLSNLDSFTILENREQEMRENNTPFKIPSGSKHERFFNASNIPPEFAFVYRGTQSKESFASLPETLYQQEVNKKGENLASAEAKHTKPVEVKGVTKLRNLAIQHKRDGFIQDVREAMLSQPGFLKKVQDRDALTAIAKGSLAAQRKFIQPSVTANLIREAQSIMENKTPNGLSGKYNRLCDRYHFFQSARDLEKGKIPEAIGHLSAVSCLTENHKNRLTTIQKEFQEDDEKVLGDEQPKLMG</sequence>
<dbReference type="InterPro" id="IPR005083">
    <property type="entry name" value="YopJ-like"/>
</dbReference>
<evidence type="ECO:0008006" key="8">
    <source>
        <dbReference type="Google" id="ProtNLM"/>
    </source>
</evidence>
<accession>A0A078L125</accession>
<keyword evidence="2" id="KW-0012">Acyltransferase</keyword>
<dbReference type="Pfam" id="PF03421">
    <property type="entry name" value="Acetyltransf_14"/>
    <property type="match status" value="1"/>
</dbReference>
<dbReference type="EMBL" id="CCSB01000002">
    <property type="protein sequence ID" value="CDZ77768.1"/>
    <property type="molecule type" value="Genomic_DNA"/>
</dbReference>
<name>A0A078L125_9GAMM</name>
<dbReference type="GO" id="GO:0016746">
    <property type="term" value="F:acyltransferase activity"/>
    <property type="evidence" value="ECO:0007669"/>
    <property type="project" value="UniProtKB-KW"/>
</dbReference>
<dbReference type="Proteomes" id="UP000044071">
    <property type="component" value="Unassembled WGS sequence"/>
</dbReference>
<reference evidence="6 7" key="1">
    <citation type="submission" date="2014-06" db="EMBL/GenBank/DDBJ databases">
        <authorList>
            <person name="Urmite Genomes Urmite Genomes"/>
        </authorList>
    </citation>
    <scope>NUCLEOTIDE SEQUENCE [LARGE SCALE GENOMIC DNA]</scope>
</reference>
<dbReference type="OrthoDB" id="5634220at2"/>
<proteinExistence type="inferred from homology"/>